<gene>
    <name evidence="1" type="ORF">A2589_01475</name>
</gene>
<organism evidence="1 2">
    <name type="scientific">Candidatus Vogelbacteria bacterium RIFOXYD1_FULL_46_19</name>
    <dbReference type="NCBI Taxonomy" id="1802439"/>
    <lineage>
        <taxon>Bacteria</taxon>
        <taxon>Candidatus Vogeliibacteriota</taxon>
    </lineage>
</organism>
<proteinExistence type="predicted"/>
<dbReference type="SUPFAM" id="SSF52309">
    <property type="entry name" value="N-(deoxy)ribosyltransferase-like"/>
    <property type="match status" value="1"/>
</dbReference>
<name>A0A1G2QFW6_9BACT</name>
<dbReference type="Gene3D" id="3.40.50.450">
    <property type="match status" value="1"/>
</dbReference>
<dbReference type="EMBL" id="MHTK01000006">
    <property type="protein sequence ID" value="OHA59515.1"/>
    <property type="molecule type" value="Genomic_DNA"/>
</dbReference>
<evidence type="ECO:0000313" key="1">
    <source>
        <dbReference type="EMBL" id="OHA59515.1"/>
    </source>
</evidence>
<accession>A0A1G2QFW6</accession>
<dbReference type="Proteomes" id="UP000177838">
    <property type="component" value="Unassembled WGS sequence"/>
</dbReference>
<protein>
    <submittedName>
        <fullName evidence="1">Uncharacterized protein</fullName>
    </submittedName>
</protein>
<evidence type="ECO:0000313" key="2">
    <source>
        <dbReference type="Proteomes" id="UP000177838"/>
    </source>
</evidence>
<dbReference type="STRING" id="1802439.A2589_01475"/>
<comment type="caution">
    <text evidence="1">The sequence shown here is derived from an EMBL/GenBank/DDBJ whole genome shotgun (WGS) entry which is preliminary data.</text>
</comment>
<reference evidence="1 2" key="1">
    <citation type="journal article" date="2016" name="Nat. Commun.">
        <title>Thousands of microbial genomes shed light on interconnected biogeochemical processes in an aquifer system.</title>
        <authorList>
            <person name="Anantharaman K."/>
            <person name="Brown C.T."/>
            <person name="Hug L.A."/>
            <person name="Sharon I."/>
            <person name="Castelle C.J."/>
            <person name="Probst A.J."/>
            <person name="Thomas B.C."/>
            <person name="Singh A."/>
            <person name="Wilkins M.J."/>
            <person name="Karaoz U."/>
            <person name="Brodie E.L."/>
            <person name="Williams K.H."/>
            <person name="Hubbard S.S."/>
            <person name="Banfield J.F."/>
        </authorList>
    </citation>
    <scope>NUCLEOTIDE SEQUENCE [LARGE SCALE GENOMIC DNA]</scope>
</reference>
<dbReference type="AlphaFoldDB" id="A0A1G2QFW6"/>
<sequence length="136" mass="15240">MTVCASFNRFIKETRGAIEELQDEGARVLSPQKPQSHSVLEGEFLLLVGDMQFPYTSVRQVEDRHLSCIKHSDFVWLVCPGGYVGISVAMELGFALGWGIPIYSLYQPILEDKILETVCLVPNIKQAVLNHSTPYI</sequence>